<gene>
    <name evidence="2" type="ordered locus">SYNW0189</name>
</gene>
<sequence length="475" mass="52520">MRRTAQLWTLLAALVAAAFALRTLVLIDATALWSDELYSVGKSFQPSPLELLGMLRQDTHPPLYYGLLWFWGQLVGQSPVSLRLLSWLAYLGGGAVMVAQAVALSDGRQRVLPLALLLAFCSPYPVRFAIEGKSYALLVLLVALAWWWRRAERSVAYGVVAALAGLTHFYGLFLMLAAAAWDGASRRWHLAGAAVLGAIPALGWIIYSADYLFSSRSGSWIGQPDFALLEESLARALGLWPLPKLLLLVVLIGGLQRWGGMQPLPWRRNRLLDRSALLPSAVMVLAVVLVSFVKPLAFSRYFVVLLPSVLPLLCVLLTASPLHHWGQRVVLGVVLVLLISWWGPGFSELDPTAGGVREQDQFRAISQRTNGQRERYSPRARLFNLSDQMELSMGRITAPELSWGDRDELRERLLRSPLPDELWLASSGPPQKLNRKLKPLQQQAEAAGYVCADRSGGLSHGRLLRCRLGSRGPLL</sequence>
<dbReference type="AlphaFoldDB" id="Q7U9R4"/>
<dbReference type="STRING" id="84588.SYNW0189"/>
<proteinExistence type="predicted"/>
<dbReference type="Proteomes" id="UP000001422">
    <property type="component" value="Chromosome"/>
</dbReference>
<dbReference type="EMBL" id="BX569689">
    <property type="protein sequence ID" value="CAE06704.1"/>
    <property type="molecule type" value="Genomic_DNA"/>
</dbReference>
<dbReference type="RefSeq" id="WP_011127065.1">
    <property type="nucleotide sequence ID" value="NC_005070.1"/>
</dbReference>
<protein>
    <recommendedName>
        <fullName evidence="4">Glycosyltransferase RgtA/B/C/D-like domain-containing protein</fullName>
    </recommendedName>
</protein>
<feature type="transmembrane region" description="Helical" evidence="1">
    <location>
        <begin position="276"/>
        <end position="293"/>
    </location>
</feature>
<feature type="transmembrane region" description="Helical" evidence="1">
    <location>
        <begin position="299"/>
        <end position="318"/>
    </location>
</feature>
<feature type="transmembrane region" description="Helical" evidence="1">
    <location>
        <begin position="190"/>
        <end position="213"/>
    </location>
</feature>
<keyword evidence="1" id="KW-0472">Membrane</keyword>
<accession>Q7U9R4</accession>
<feature type="transmembrane region" description="Helical" evidence="1">
    <location>
        <begin position="154"/>
        <end position="178"/>
    </location>
</feature>
<feature type="transmembrane region" description="Helical" evidence="1">
    <location>
        <begin position="325"/>
        <end position="343"/>
    </location>
</feature>
<feature type="transmembrane region" description="Helical" evidence="1">
    <location>
        <begin position="233"/>
        <end position="255"/>
    </location>
</feature>
<evidence type="ECO:0000313" key="2">
    <source>
        <dbReference type="EMBL" id="CAE06704.1"/>
    </source>
</evidence>
<keyword evidence="1" id="KW-1133">Transmembrane helix</keyword>
<evidence type="ECO:0008006" key="4">
    <source>
        <dbReference type="Google" id="ProtNLM"/>
    </source>
</evidence>
<evidence type="ECO:0000313" key="3">
    <source>
        <dbReference type="Proteomes" id="UP000001422"/>
    </source>
</evidence>
<evidence type="ECO:0000256" key="1">
    <source>
        <dbReference type="SAM" id="Phobius"/>
    </source>
</evidence>
<reference evidence="2 3" key="1">
    <citation type="journal article" date="2003" name="Nature">
        <title>The genome of a motile marine Synechococcus.</title>
        <authorList>
            <person name="Palenik B."/>
            <person name="Brahamsha B."/>
            <person name="Larimer F."/>
            <person name="Land M."/>
            <person name="Hauser L."/>
            <person name="Chain P."/>
            <person name="Lamerdin J."/>
            <person name="Regala W."/>
            <person name="Allen E.A."/>
            <person name="McCarren J."/>
            <person name="Paulsen I."/>
            <person name="Dufresne A."/>
            <person name="Partensky F."/>
            <person name="Webb E."/>
            <person name="Waterbury J."/>
        </authorList>
    </citation>
    <scope>NUCLEOTIDE SEQUENCE [LARGE SCALE GENOMIC DNA]</scope>
    <source>
        <strain evidence="2 3">WH8102</strain>
    </source>
</reference>
<dbReference type="eggNOG" id="COG5305">
    <property type="taxonomic scope" value="Bacteria"/>
</dbReference>
<name>Q7U9R4_PARMW</name>
<feature type="transmembrane region" description="Helical" evidence="1">
    <location>
        <begin position="84"/>
        <end position="105"/>
    </location>
</feature>
<organism evidence="2 3">
    <name type="scientific">Parasynechococcus marenigrum (strain WH8102)</name>
    <dbReference type="NCBI Taxonomy" id="84588"/>
    <lineage>
        <taxon>Bacteria</taxon>
        <taxon>Bacillati</taxon>
        <taxon>Cyanobacteriota</taxon>
        <taxon>Cyanophyceae</taxon>
        <taxon>Synechococcales</taxon>
        <taxon>Prochlorococcaceae</taxon>
        <taxon>Parasynechococcus</taxon>
        <taxon>Parasynechococcus marenigrum</taxon>
    </lineage>
</organism>
<dbReference type="KEGG" id="syw:SYNW0189"/>
<keyword evidence="3" id="KW-1185">Reference proteome</keyword>
<keyword evidence="1" id="KW-0812">Transmembrane</keyword>
<dbReference type="HOGENOM" id="CLU_569759_0_0_3"/>